<name>A0A2P2R2J8_RHIMU</name>
<dbReference type="EMBL" id="GGEC01092954">
    <property type="protein sequence ID" value="MBX73438.1"/>
    <property type="molecule type" value="Transcribed_RNA"/>
</dbReference>
<keyword evidence="1" id="KW-0472">Membrane</keyword>
<accession>A0A2P2R2J8</accession>
<protein>
    <submittedName>
        <fullName evidence="2">Uncharacterized protein</fullName>
    </submittedName>
</protein>
<keyword evidence="1" id="KW-0812">Transmembrane</keyword>
<keyword evidence="1" id="KW-1133">Transmembrane helix</keyword>
<dbReference type="AlphaFoldDB" id="A0A2P2R2J8"/>
<reference evidence="2" key="1">
    <citation type="submission" date="2018-02" db="EMBL/GenBank/DDBJ databases">
        <title>Rhizophora mucronata_Transcriptome.</title>
        <authorList>
            <person name="Meera S.P."/>
            <person name="Sreeshan A."/>
            <person name="Augustine A."/>
        </authorList>
    </citation>
    <scope>NUCLEOTIDE SEQUENCE</scope>
    <source>
        <tissue evidence="2">Leaf</tissue>
    </source>
</reference>
<evidence type="ECO:0000313" key="2">
    <source>
        <dbReference type="EMBL" id="MBX73438.1"/>
    </source>
</evidence>
<evidence type="ECO:0000256" key="1">
    <source>
        <dbReference type="SAM" id="Phobius"/>
    </source>
</evidence>
<sequence>MAQKSFLWIFVHLLKLCLVLLMAFDVPWEMLT</sequence>
<feature type="transmembrane region" description="Helical" evidence="1">
    <location>
        <begin position="6"/>
        <end position="24"/>
    </location>
</feature>
<proteinExistence type="predicted"/>
<organism evidence="2">
    <name type="scientific">Rhizophora mucronata</name>
    <name type="common">Asiatic mangrove</name>
    <dbReference type="NCBI Taxonomy" id="61149"/>
    <lineage>
        <taxon>Eukaryota</taxon>
        <taxon>Viridiplantae</taxon>
        <taxon>Streptophyta</taxon>
        <taxon>Embryophyta</taxon>
        <taxon>Tracheophyta</taxon>
        <taxon>Spermatophyta</taxon>
        <taxon>Magnoliopsida</taxon>
        <taxon>eudicotyledons</taxon>
        <taxon>Gunneridae</taxon>
        <taxon>Pentapetalae</taxon>
        <taxon>rosids</taxon>
        <taxon>fabids</taxon>
        <taxon>Malpighiales</taxon>
        <taxon>Rhizophoraceae</taxon>
        <taxon>Rhizophora</taxon>
    </lineage>
</organism>